<dbReference type="EMBL" id="JAMZFW010000001">
    <property type="protein sequence ID" value="MCP1101058.1"/>
    <property type="molecule type" value="Genomic_DNA"/>
</dbReference>
<evidence type="ECO:0000313" key="6">
    <source>
        <dbReference type="EMBL" id="MCP1101058.1"/>
    </source>
</evidence>
<comment type="caution">
    <text evidence="6">The sequence shown here is derived from an EMBL/GenBank/DDBJ whole genome shotgun (WGS) entry which is preliminary data.</text>
</comment>
<evidence type="ECO:0000256" key="2">
    <source>
        <dbReference type="ARBA" id="ARBA00022692"/>
    </source>
</evidence>
<dbReference type="RefSeq" id="WP_262064840.1">
    <property type="nucleotide sequence ID" value="NZ_JAMXOD010000001.1"/>
</dbReference>
<reference evidence="6 7" key="1">
    <citation type="journal article" date="2022" name="Genome Biol. Evol.">
        <title>Host diet, physiology and behaviors set the stage for Lachnospiraceae cladogenesis.</title>
        <authorList>
            <person name="Vera-Ponce De Leon A."/>
            <person name="Schneider M."/>
            <person name="Jahnes B.C."/>
            <person name="Sadowski V."/>
            <person name="Camuy-Velez L.A."/>
            <person name="Duan J."/>
            <person name="Sabree Z.L."/>
        </authorList>
    </citation>
    <scope>NUCLEOTIDE SEQUENCE [LARGE SCALE GENOMIC DNA]</scope>
    <source>
        <strain evidence="6 7">PAL113</strain>
    </source>
</reference>
<evidence type="ECO:0000256" key="5">
    <source>
        <dbReference type="SAM" id="Phobius"/>
    </source>
</evidence>
<evidence type="ECO:0000256" key="1">
    <source>
        <dbReference type="ARBA" id="ARBA00004141"/>
    </source>
</evidence>
<evidence type="ECO:0000313" key="7">
    <source>
        <dbReference type="Proteomes" id="UP001523566"/>
    </source>
</evidence>
<keyword evidence="2 5" id="KW-0812">Transmembrane</keyword>
<dbReference type="PANTHER" id="PTHR13285:SF18">
    <property type="entry name" value="PROTEIN-CYSTEINE N-PALMITOYLTRANSFERASE RASP"/>
    <property type="match status" value="1"/>
</dbReference>
<dbReference type="Pfam" id="PF03062">
    <property type="entry name" value="MBOAT"/>
    <property type="match status" value="1"/>
</dbReference>
<feature type="transmembrane region" description="Helical" evidence="5">
    <location>
        <begin position="341"/>
        <end position="361"/>
    </location>
</feature>
<organism evidence="6 7">
    <name type="scientific">Aequitasia blattaphilus</name>
    <dbReference type="NCBI Taxonomy" id="2949332"/>
    <lineage>
        <taxon>Bacteria</taxon>
        <taxon>Bacillati</taxon>
        <taxon>Bacillota</taxon>
        <taxon>Clostridia</taxon>
        <taxon>Lachnospirales</taxon>
        <taxon>Lachnospiraceae</taxon>
        <taxon>Aequitasia</taxon>
    </lineage>
</organism>
<gene>
    <name evidence="6" type="ORF">NK125_01355</name>
</gene>
<feature type="transmembrane region" description="Helical" evidence="5">
    <location>
        <begin position="237"/>
        <end position="253"/>
    </location>
</feature>
<feature type="transmembrane region" description="Helical" evidence="5">
    <location>
        <begin position="12"/>
        <end position="30"/>
    </location>
</feature>
<keyword evidence="4 5" id="KW-0472">Membrane</keyword>
<feature type="transmembrane region" description="Helical" evidence="5">
    <location>
        <begin position="265"/>
        <end position="284"/>
    </location>
</feature>
<accession>A0ABT1E5N0</accession>
<dbReference type="PANTHER" id="PTHR13285">
    <property type="entry name" value="ACYLTRANSFERASE"/>
    <property type="match status" value="1"/>
</dbReference>
<keyword evidence="7" id="KW-1185">Reference proteome</keyword>
<feature type="transmembrane region" description="Helical" evidence="5">
    <location>
        <begin position="50"/>
        <end position="69"/>
    </location>
</feature>
<name>A0ABT1E5N0_9FIRM</name>
<feature type="transmembrane region" description="Helical" evidence="5">
    <location>
        <begin position="304"/>
        <end position="329"/>
    </location>
</feature>
<evidence type="ECO:0000256" key="3">
    <source>
        <dbReference type="ARBA" id="ARBA00022989"/>
    </source>
</evidence>
<evidence type="ECO:0000256" key="4">
    <source>
        <dbReference type="ARBA" id="ARBA00023136"/>
    </source>
</evidence>
<comment type="subcellular location">
    <subcellularLocation>
        <location evidence="1">Membrane</location>
        <topology evidence="1">Multi-pass membrane protein</topology>
    </subcellularLocation>
</comment>
<keyword evidence="3 5" id="KW-1133">Transmembrane helix</keyword>
<dbReference type="Proteomes" id="UP001523566">
    <property type="component" value="Unassembled WGS sequence"/>
</dbReference>
<dbReference type="InterPro" id="IPR051085">
    <property type="entry name" value="MB_O-acyltransferase"/>
</dbReference>
<feature type="transmembrane region" description="Helical" evidence="5">
    <location>
        <begin position="215"/>
        <end position="231"/>
    </location>
</feature>
<dbReference type="InterPro" id="IPR004299">
    <property type="entry name" value="MBOAT_fam"/>
</dbReference>
<protein>
    <submittedName>
        <fullName evidence="6">Uncharacterized protein</fullName>
    </submittedName>
</protein>
<proteinExistence type="predicted"/>
<feature type="transmembrane region" description="Helical" evidence="5">
    <location>
        <begin position="131"/>
        <end position="151"/>
    </location>
</feature>
<sequence length="378" mass="43085">MLSKGKREKGILAALIMINIVPFFLGLPFLTLQGISYVADQYKGKTTKKVTLVETTLFLCFFPTMHAGPILKYQDVETQLYERSVTLSKFLQGVSCFVPGLARVAIIAAPLSKAADMVFTWSGMSGIYQSVPIMMGIFGLLAAGISIWQYLLGYSEMVKGIGLMVGFHYPENFNSPWSASSIEDFFKRFYISLGSWFDEYFYHPLNEERMNNDMMVLYTLLTWLLIGVFLGPDTSKFIFAGWCFIFIIYERIVDFDSFMRKKNKILRFIYVSVVMFIAVLALRSESAYHLSLYIGNLIGLRENAFSSAGTTFLFKESWPLLVIGYLTTFTFGKKKDGVGRYLYVFYFLVLVVLVVLSFMALTQNVFNPNKILDVLMWS</sequence>
<feature type="transmembrane region" description="Helical" evidence="5">
    <location>
        <begin position="90"/>
        <end position="111"/>
    </location>
</feature>